<feature type="compositionally biased region" description="Basic and acidic residues" evidence="1">
    <location>
        <begin position="95"/>
        <end position="106"/>
    </location>
</feature>
<protein>
    <submittedName>
        <fullName evidence="2">Uncharacterized protein</fullName>
    </submittedName>
</protein>
<dbReference type="EMBL" id="CADEAL010004259">
    <property type="protein sequence ID" value="CAB1455520.1"/>
    <property type="molecule type" value="Genomic_DNA"/>
</dbReference>
<evidence type="ECO:0000313" key="2">
    <source>
        <dbReference type="EMBL" id="CAB1455520.1"/>
    </source>
</evidence>
<dbReference type="Proteomes" id="UP001153269">
    <property type="component" value="Unassembled WGS sequence"/>
</dbReference>
<gene>
    <name evidence="2" type="ORF">PLEPLA_LOCUS43296</name>
</gene>
<name>A0A9N7Z8X1_PLEPL</name>
<feature type="non-terminal residue" evidence="2">
    <location>
        <position position="1"/>
    </location>
</feature>
<evidence type="ECO:0000256" key="1">
    <source>
        <dbReference type="SAM" id="MobiDB-lite"/>
    </source>
</evidence>
<reference evidence="2" key="1">
    <citation type="submission" date="2020-03" db="EMBL/GenBank/DDBJ databases">
        <authorList>
            <person name="Weist P."/>
        </authorList>
    </citation>
    <scope>NUCLEOTIDE SEQUENCE</scope>
</reference>
<proteinExistence type="predicted"/>
<comment type="caution">
    <text evidence="2">The sequence shown here is derived from an EMBL/GenBank/DDBJ whole genome shotgun (WGS) entry which is preliminary data.</text>
</comment>
<feature type="region of interest" description="Disordered" evidence="1">
    <location>
        <begin position="36"/>
        <end position="106"/>
    </location>
</feature>
<dbReference type="AlphaFoldDB" id="A0A9N7Z8X1"/>
<organism evidence="2 3">
    <name type="scientific">Pleuronectes platessa</name>
    <name type="common">European plaice</name>
    <dbReference type="NCBI Taxonomy" id="8262"/>
    <lineage>
        <taxon>Eukaryota</taxon>
        <taxon>Metazoa</taxon>
        <taxon>Chordata</taxon>
        <taxon>Craniata</taxon>
        <taxon>Vertebrata</taxon>
        <taxon>Euteleostomi</taxon>
        <taxon>Actinopterygii</taxon>
        <taxon>Neopterygii</taxon>
        <taxon>Teleostei</taxon>
        <taxon>Neoteleostei</taxon>
        <taxon>Acanthomorphata</taxon>
        <taxon>Carangaria</taxon>
        <taxon>Pleuronectiformes</taxon>
        <taxon>Pleuronectoidei</taxon>
        <taxon>Pleuronectidae</taxon>
        <taxon>Pleuronectes</taxon>
    </lineage>
</organism>
<evidence type="ECO:0000313" key="3">
    <source>
        <dbReference type="Proteomes" id="UP001153269"/>
    </source>
</evidence>
<accession>A0A9N7Z8X1</accession>
<sequence>SIRCPVPKVICCSYTSRVRVGSSGSTRLEIVAVGNVSSTKGPETSRAPSGPSRAASWNGLAGIPPIGSSSFSRRRSQPEISVSNPHSNPKTLSCDSREMTSEICVR</sequence>
<keyword evidence="3" id="KW-1185">Reference proteome</keyword>
<feature type="compositionally biased region" description="Low complexity" evidence="1">
    <location>
        <begin position="45"/>
        <end position="56"/>
    </location>
</feature>
<feature type="compositionally biased region" description="Polar residues" evidence="1">
    <location>
        <begin position="78"/>
        <end position="94"/>
    </location>
</feature>